<accession>A0A4Y3QP66</accession>
<organism evidence="1 2">
    <name type="scientific">Microbacterium testaceum</name>
    <name type="common">Aureobacterium testaceum</name>
    <name type="synonym">Brevibacterium testaceum</name>
    <dbReference type="NCBI Taxonomy" id="2033"/>
    <lineage>
        <taxon>Bacteria</taxon>
        <taxon>Bacillati</taxon>
        <taxon>Actinomycetota</taxon>
        <taxon>Actinomycetes</taxon>
        <taxon>Micrococcales</taxon>
        <taxon>Microbacteriaceae</taxon>
        <taxon>Microbacterium</taxon>
    </lineage>
</organism>
<reference evidence="1 2" key="1">
    <citation type="submission" date="2019-06" db="EMBL/GenBank/DDBJ databases">
        <title>Whole genome shotgun sequence of Microbacterium testaceum NBRC 12675.</title>
        <authorList>
            <person name="Hosoyama A."/>
            <person name="Uohara A."/>
            <person name="Ohji S."/>
            <person name="Ichikawa N."/>
        </authorList>
    </citation>
    <scope>NUCLEOTIDE SEQUENCE [LARGE SCALE GENOMIC DNA]</scope>
    <source>
        <strain evidence="1 2">NBRC 12675</strain>
    </source>
</reference>
<dbReference type="OrthoDB" id="4023639at2"/>
<protein>
    <recommendedName>
        <fullName evidence="3">Minor tail protein</fullName>
    </recommendedName>
</protein>
<dbReference type="RefSeq" id="WP_141378151.1">
    <property type="nucleotide sequence ID" value="NZ_BJML01000011.1"/>
</dbReference>
<comment type="caution">
    <text evidence="1">The sequence shown here is derived from an EMBL/GenBank/DDBJ whole genome shotgun (WGS) entry which is preliminary data.</text>
</comment>
<evidence type="ECO:0000313" key="2">
    <source>
        <dbReference type="Proteomes" id="UP000319525"/>
    </source>
</evidence>
<gene>
    <name evidence="1" type="ORF">MTE01_28770</name>
</gene>
<name>A0A4Y3QP66_MICTE</name>
<dbReference type="Proteomes" id="UP000319525">
    <property type="component" value="Unassembled WGS sequence"/>
</dbReference>
<dbReference type="GeneID" id="57145560"/>
<sequence>MRSDLADVRLAPVENLAINPSFERVVAGSTIVRRNLAPNPTVADGTGWSAIGGGTGVSYEGAIVDTGGPTPTLPRFYRTTKTRLQTSGSSWLRVQYSVPMAVVAGRTYTFSAYGRLNTLEARDAVIIAIWRNSSAVTILESASRAVAVPVGAGWFRYSVTAVAPAGAAGAAMHLGITSGSAVGESVDATGLLIEERPGLLPFFWGGAQNDRGIAYAWEGTANASASVARAAVVEVMRNYHRNPGARNPSAGNVDFSMWTGNLPNACTVTPSADAAWSVSGKAFQVTWTDTTYPDTGDIAVVLTQATPDTVWTAEWDLVASRTGNMSPPGLYSNPGTWTTIARSTSGQTPITANVPQRRWVTFTADAAALASGLRVTNGLYGKVPGDTLQISNVVIYPGAKRDTAYFDGFTSPDADLTPAWLGAENVSASVLYGMRPGGSPALAVAPHVVHRGGKRAVRLRSEVATGVVFDGEFVTNGFQFGMTPGRTVTILAKMTLDAPQTGTLSTNARRIITYWWNGSAHIASASAQAPNVAGEHLLRMVFTVPASATQSFVRLFGGAVTPGEYTTWDDFAVVDGVYTGPYVDGDLPGCLWRGTPHASTSVGYPRLA</sequence>
<dbReference type="AlphaFoldDB" id="A0A4Y3QP66"/>
<dbReference type="EMBL" id="BJML01000011">
    <property type="protein sequence ID" value="GEB46932.1"/>
    <property type="molecule type" value="Genomic_DNA"/>
</dbReference>
<proteinExistence type="predicted"/>
<evidence type="ECO:0000313" key="1">
    <source>
        <dbReference type="EMBL" id="GEB46932.1"/>
    </source>
</evidence>
<dbReference type="Gene3D" id="2.60.120.260">
    <property type="entry name" value="Galactose-binding domain-like"/>
    <property type="match status" value="2"/>
</dbReference>
<evidence type="ECO:0008006" key="3">
    <source>
        <dbReference type="Google" id="ProtNLM"/>
    </source>
</evidence>